<proteinExistence type="inferred from homology"/>
<dbReference type="Pfam" id="PF01250">
    <property type="entry name" value="Ribosomal_S6"/>
    <property type="match status" value="1"/>
</dbReference>
<name>A0A1F7W9K6_9BACT</name>
<dbReference type="EMBL" id="MGFE01000004">
    <property type="protein sequence ID" value="OGL99459.1"/>
    <property type="molecule type" value="Genomic_DNA"/>
</dbReference>
<sequence>MQKYELLYIVPTQFADTEIDGLREKTAAIIEQTGAKVTRNESLGKIKLAYPIKHQRHGTYVLIHFEGEPSVVATIDRALRLSDEVLRHMIVDLAPGSEKKVFEIQSYVAPLSEEAREMRRTTTSDAAAPRKAPVAPSITEAAFPVKAGEASMSMEELDKKLDEILDEDVKA</sequence>
<keyword evidence="3 5" id="KW-0689">Ribosomal protein</keyword>
<dbReference type="GO" id="GO:0003735">
    <property type="term" value="F:structural constituent of ribosome"/>
    <property type="evidence" value="ECO:0007669"/>
    <property type="project" value="InterPro"/>
</dbReference>
<organism evidence="5 6">
    <name type="scientific">Candidatus Uhrbacteria bacterium RIFOXYB2_FULL_57_15</name>
    <dbReference type="NCBI Taxonomy" id="1802422"/>
    <lineage>
        <taxon>Bacteria</taxon>
        <taxon>Candidatus Uhriibacteriota</taxon>
    </lineage>
</organism>
<dbReference type="NCBIfam" id="TIGR00166">
    <property type="entry name" value="S6"/>
    <property type="match status" value="1"/>
</dbReference>
<keyword evidence="3" id="KW-0699">rRNA-binding</keyword>
<evidence type="ECO:0000313" key="6">
    <source>
        <dbReference type="Proteomes" id="UP000176501"/>
    </source>
</evidence>
<dbReference type="GO" id="GO:0070181">
    <property type="term" value="F:small ribosomal subunit rRNA binding"/>
    <property type="evidence" value="ECO:0007669"/>
    <property type="project" value="TreeGrafter"/>
</dbReference>
<dbReference type="InterPro" id="IPR000529">
    <property type="entry name" value="Ribosomal_bS6"/>
</dbReference>
<dbReference type="HAMAP" id="MF_00360">
    <property type="entry name" value="Ribosomal_bS6"/>
    <property type="match status" value="1"/>
</dbReference>
<keyword evidence="3" id="KW-0694">RNA-binding</keyword>
<gene>
    <name evidence="3" type="primary">rpsF</name>
    <name evidence="5" type="ORF">A2304_02460</name>
</gene>
<reference evidence="5 6" key="1">
    <citation type="journal article" date="2016" name="Nat. Commun.">
        <title>Thousands of microbial genomes shed light on interconnected biogeochemical processes in an aquifer system.</title>
        <authorList>
            <person name="Anantharaman K."/>
            <person name="Brown C.T."/>
            <person name="Hug L.A."/>
            <person name="Sharon I."/>
            <person name="Castelle C.J."/>
            <person name="Probst A.J."/>
            <person name="Thomas B.C."/>
            <person name="Singh A."/>
            <person name="Wilkins M.J."/>
            <person name="Karaoz U."/>
            <person name="Brodie E.L."/>
            <person name="Williams K.H."/>
            <person name="Hubbard S.S."/>
            <person name="Banfield J.F."/>
        </authorList>
    </citation>
    <scope>NUCLEOTIDE SEQUENCE [LARGE SCALE GENOMIC DNA]</scope>
</reference>
<dbReference type="Gene3D" id="3.30.70.60">
    <property type="match status" value="1"/>
</dbReference>
<dbReference type="CDD" id="cd00473">
    <property type="entry name" value="bS6"/>
    <property type="match status" value="1"/>
</dbReference>
<comment type="caution">
    <text evidence="5">The sequence shown here is derived from an EMBL/GenBank/DDBJ whole genome shotgun (WGS) entry which is preliminary data.</text>
</comment>
<dbReference type="InterPro" id="IPR035980">
    <property type="entry name" value="Ribosomal_bS6_sf"/>
</dbReference>
<dbReference type="GO" id="GO:0005840">
    <property type="term" value="C:ribosome"/>
    <property type="evidence" value="ECO:0007669"/>
    <property type="project" value="UniProtKB-KW"/>
</dbReference>
<accession>A0A1F7W9K6</accession>
<dbReference type="AlphaFoldDB" id="A0A1F7W9K6"/>
<evidence type="ECO:0000313" key="5">
    <source>
        <dbReference type="EMBL" id="OGL99459.1"/>
    </source>
</evidence>
<dbReference type="PANTHER" id="PTHR21011:SF1">
    <property type="entry name" value="SMALL RIBOSOMAL SUBUNIT PROTEIN BS6M"/>
    <property type="match status" value="1"/>
</dbReference>
<evidence type="ECO:0000256" key="4">
    <source>
        <dbReference type="SAM" id="MobiDB-lite"/>
    </source>
</evidence>
<dbReference type="PANTHER" id="PTHR21011">
    <property type="entry name" value="MITOCHONDRIAL 28S RIBOSOMAL PROTEIN S6"/>
    <property type="match status" value="1"/>
</dbReference>
<feature type="region of interest" description="Disordered" evidence="4">
    <location>
        <begin position="115"/>
        <end position="135"/>
    </location>
</feature>
<dbReference type="GO" id="GO:1990904">
    <property type="term" value="C:ribonucleoprotein complex"/>
    <property type="evidence" value="ECO:0007669"/>
    <property type="project" value="UniProtKB-KW"/>
</dbReference>
<evidence type="ECO:0000256" key="1">
    <source>
        <dbReference type="ARBA" id="ARBA00009512"/>
    </source>
</evidence>
<evidence type="ECO:0000256" key="3">
    <source>
        <dbReference type="HAMAP-Rule" id="MF_00360"/>
    </source>
</evidence>
<keyword evidence="3" id="KW-0687">Ribonucleoprotein</keyword>
<dbReference type="SUPFAM" id="SSF54995">
    <property type="entry name" value="Ribosomal protein S6"/>
    <property type="match status" value="1"/>
</dbReference>
<dbReference type="InterPro" id="IPR014717">
    <property type="entry name" value="Transl_elong_EF1B/ribsomal_bS6"/>
</dbReference>
<dbReference type="GO" id="GO:0005737">
    <property type="term" value="C:cytoplasm"/>
    <property type="evidence" value="ECO:0007669"/>
    <property type="project" value="UniProtKB-ARBA"/>
</dbReference>
<dbReference type="Proteomes" id="UP000176501">
    <property type="component" value="Unassembled WGS sequence"/>
</dbReference>
<protein>
    <recommendedName>
        <fullName evidence="2 3">Small ribosomal subunit protein bS6</fullName>
    </recommendedName>
</protein>
<dbReference type="GO" id="GO:0006412">
    <property type="term" value="P:translation"/>
    <property type="evidence" value="ECO:0007669"/>
    <property type="project" value="UniProtKB-UniRule"/>
</dbReference>
<dbReference type="InterPro" id="IPR020814">
    <property type="entry name" value="Ribosomal_S6_plastid/chlpt"/>
</dbReference>
<comment type="similarity">
    <text evidence="1 3">Belongs to the bacterial ribosomal protein bS6 family.</text>
</comment>
<evidence type="ECO:0000256" key="2">
    <source>
        <dbReference type="ARBA" id="ARBA00035294"/>
    </source>
</evidence>
<comment type="function">
    <text evidence="3">Binds together with bS18 to 16S ribosomal RNA.</text>
</comment>